<dbReference type="SUPFAM" id="SSF49313">
    <property type="entry name" value="Cadherin-like"/>
    <property type="match status" value="1"/>
</dbReference>
<dbReference type="CDD" id="cd11304">
    <property type="entry name" value="Cadherin_repeat"/>
    <property type="match status" value="2"/>
</dbReference>
<dbReference type="InterPro" id="IPR002126">
    <property type="entry name" value="Cadherin-like_dom"/>
</dbReference>
<dbReference type="GO" id="GO:0005509">
    <property type="term" value="F:calcium ion binding"/>
    <property type="evidence" value="ECO:0007669"/>
    <property type="project" value="InterPro"/>
</dbReference>
<evidence type="ECO:0000313" key="1">
    <source>
        <dbReference type="EMBL" id="VDP54926.1"/>
    </source>
</evidence>
<evidence type="ECO:0000313" key="2">
    <source>
        <dbReference type="Proteomes" id="UP000279833"/>
    </source>
</evidence>
<organism evidence="3">
    <name type="scientific">Schistosoma curassoni</name>
    <dbReference type="NCBI Taxonomy" id="6186"/>
    <lineage>
        <taxon>Eukaryota</taxon>
        <taxon>Metazoa</taxon>
        <taxon>Spiralia</taxon>
        <taxon>Lophotrochozoa</taxon>
        <taxon>Platyhelminthes</taxon>
        <taxon>Trematoda</taxon>
        <taxon>Digenea</taxon>
        <taxon>Strigeidida</taxon>
        <taxon>Schistosomatoidea</taxon>
        <taxon>Schistosomatidae</taxon>
        <taxon>Schistosoma</taxon>
    </lineage>
</organism>
<reference evidence="3" key="1">
    <citation type="submission" date="2016-06" db="UniProtKB">
        <authorList>
            <consortium name="WormBaseParasite"/>
        </authorList>
    </citation>
    <scope>IDENTIFICATION</scope>
</reference>
<protein>
    <submittedName>
        <fullName evidence="3">Periplasmic protein</fullName>
    </submittedName>
</protein>
<dbReference type="Gene3D" id="2.60.40.60">
    <property type="entry name" value="Cadherins"/>
    <property type="match status" value="2"/>
</dbReference>
<dbReference type="STRING" id="6186.A0A183KG67"/>
<evidence type="ECO:0000313" key="3">
    <source>
        <dbReference type="WBParaSite" id="SCUD_0001401701-mRNA-1"/>
    </source>
</evidence>
<dbReference type="WBParaSite" id="SCUD_0001401701-mRNA-1">
    <property type="protein sequence ID" value="SCUD_0001401701-mRNA-1"/>
    <property type="gene ID" value="SCUD_0001401701"/>
</dbReference>
<dbReference type="GO" id="GO:0016020">
    <property type="term" value="C:membrane"/>
    <property type="evidence" value="ECO:0007669"/>
    <property type="project" value="InterPro"/>
</dbReference>
<gene>
    <name evidence="1" type="ORF">SCUD_LOCUS14014</name>
</gene>
<reference evidence="1 2" key="2">
    <citation type="submission" date="2018-11" db="EMBL/GenBank/DDBJ databases">
        <authorList>
            <consortium name="Pathogen Informatics"/>
        </authorList>
    </citation>
    <scope>NUCLEOTIDE SEQUENCE [LARGE SCALE GENOMIC DNA]</scope>
    <source>
        <strain evidence="1">Dakar</strain>
        <strain evidence="2">Dakar, Senegal</strain>
    </source>
</reference>
<keyword evidence="2" id="KW-1185">Reference proteome</keyword>
<name>A0A183KG67_9TREM</name>
<dbReference type="Proteomes" id="UP000279833">
    <property type="component" value="Unassembled WGS sequence"/>
</dbReference>
<dbReference type="GO" id="GO:0007156">
    <property type="term" value="P:homophilic cell adhesion via plasma membrane adhesion molecules"/>
    <property type="evidence" value="ECO:0007669"/>
    <property type="project" value="InterPro"/>
</dbReference>
<dbReference type="AlphaFoldDB" id="A0A183KG67"/>
<proteinExistence type="predicted"/>
<dbReference type="InterPro" id="IPR015919">
    <property type="entry name" value="Cadherin-like_sf"/>
</dbReference>
<dbReference type="EMBL" id="UZAK01036336">
    <property type="protein sequence ID" value="VDP54926.1"/>
    <property type="molecule type" value="Genomic_DNA"/>
</dbReference>
<accession>A0A183KG67</accession>
<dbReference type="PRINTS" id="PR00205">
    <property type="entry name" value="CADHERIN"/>
</dbReference>
<sequence length="78" mass="9295">MGNAIKTFRLDRNNGTLWLRTSLDREKLDSYTFKGNAIKTFRLDRNNGTLWLRTPLDREKLDSYTFKLIDYAQLKEVH</sequence>